<keyword evidence="5" id="KW-0479">Metal-binding</keyword>
<dbReference type="Gene3D" id="3.40.50.10420">
    <property type="entry name" value="NagB/RpiA/CoA transferase-like"/>
    <property type="match status" value="1"/>
</dbReference>
<evidence type="ECO:0000256" key="6">
    <source>
        <dbReference type="SAM" id="MobiDB-lite"/>
    </source>
</evidence>
<dbReference type="SUPFAM" id="SSF100950">
    <property type="entry name" value="NagB/RpiA/CoA transferase-like"/>
    <property type="match status" value="1"/>
</dbReference>
<dbReference type="GO" id="GO:0005524">
    <property type="term" value="F:ATP binding"/>
    <property type="evidence" value="ECO:0007669"/>
    <property type="project" value="UniProtKB-KW"/>
</dbReference>
<reference evidence="7 8" key="1">
    <citation type="journal article" date="2015" name="Stand. Genomic Sci.">
        <title>Genomic Encyclopedia of Bacterial and Archaeal Type Strains, Phase III: the genomes of soil and plant-associated and newly described type strains.</title>
        <authorList>
            <person name="Whitman W.B."/>
            <person name="Woyke T."/>
            <person name="Klenk H.P."/>
            <person name="Zhou Y."/>
            <person name="Lilburn T.G."/>
            <person name="Beck B.J."/>
            <person name="De Vos P."/>
            <person name="Vandamme P."/>
            <person name="Eisen J.A."/>
            <person name="Garrity G."/>
            <person name="Hugenholtz P."/>
            <person name="Kyrpides N.C."/>
        </authorList>
    </citation>
    <scope>NUCLEOTIDE SEQUENCE [LARGE SCALE GENOMIC DNA]</scope>
    <source>
        <strain evidence="7 8">RF6</strain>
    </source>
</reference>
<dbReference type="InterPro" id="IPR024185">
    <property type="entry name" value="FTHF_cligase-like_sf"/>
</dbReference>
<organism evidence="7 8">
    <name type="scientific">Leucobacter luti</name>
    <dbReference type="NCBI Taxonomy" id="340320"/>
    <lineage>
        <taxon>Bacteria</taxon>
        <taxon>Bacillati</taxon>
        <taxon>Actinomycetota</taxon>
        <taxon>Actinomycetes</taxon>
        <taxon>Micrococcales</taxon>
        <taxon>Microbacteriaceae</taxon>
        <taxon>Leucobacter</taxon>
    </lineage>
</organism>
<comment type="similarity">
    <text evidence="1 5">Belongs to the 5-formyltetrahydrofolate cyclo-ligase family.</text>
</comment>
<feature type="binding site" evidence="4">
    <location>
        <begin position="13"/>
        <end position="17"/>
    </location>
    <ligand>
        <name>ATP</name>
        <dbReference type="ChEBI" id="CHEBI:30616"/>
    </ligand>
</feature>
<proteinExistence type="inferred from homology"/>
<keyword evidence="3 4" id="KW-0067">ATP-binding</keyword>
<dbReference type="AlphaFoldDB" id="A0A4Q7TYK5"/>
<evidence type="ECO:0000256" key="2">
    <source>
        <dbReference type="ARBA" id="ARBA00022741"/>
    </source>
</evidence>
<dbReference type="GO" id="GO:0046872">
    <property type="term" value="F:metal ion binding"/>
    <property type="evidence" value="ECO:0007669"/>
    <property type="project" value="UniProtKB-KW"/>
</dbReference>
<name>A0A4Q7TYK5_9MICO</name>
<dbReference type="GO" id="GO:0035999">
    <property type="term" value="P:tetrahydrofolate interconversion"/>
    <property type="evidence" value="ECO:0007669"/>
    <property type="project" value="TreeGrafter"/>
</dbReference>
<gene>
    <name evidence="7" type="ORF">EV139_1656</name>
</gene>
<evidence type="ECO:0000256" key="4">
    <source>
        <dbReference type="PIRSR" id="PIRSR006806-1"/>
    </source>
</evidence>
<dbReference type="EC" id="6.3.3.2" evidence="5"/>
<dbReference type="PIRSF" id="PIRSF006806">
    <property type="entry name" value="FTHF_cligase"/>
    <property type="match status" value="1"/>
</dbReference>
<dbReference type="Pfam" id="PF01812">
    <property type="entry name" value="5-FTHF_cyc-lig"/>
    <property type="match status" value="1"/>
</dbReference>
<dbReference type="OrthoDB" id="3242798at2"/>
<dbReference type="InterPro" id="IPR037171">
    <property type="entry name" value="NagB/RpiA_transferase-like"/>
</dbReference>
<evidence type="ECO:0000256" key="5">
    <source>
        <dbReference type="RuleBase" id="RU361279"/>
    </source>
</evidence>
<feature type="binding site" evidence="4">
    <location>
        <position position="59"/>
    </location>
    <ligand>
        <name>substrate</name>
    </ligand>
</feature>
<accession>A0A4Q7TYK5</accession>
<comment type="cofactor">
    <cofactor evidence="5">
        <name>Mg(2+)</name>
        <dbReference type="ChEBI" id="CHEBI:18420"/>
    </cofactor>
</comment>
<evidence type="ECO:0000256" key="3">
    <source>
        <dbReference type="ARBA" id="ARBA00022840"/>
    </source>
</evidence>
<evidence type="ECO:0000256" key="1">
    <source>
        <dbReference type="ARBA" id="ARBA00010638"/>
    </source>
</evidence>
<keyword evidence="5" id="KW-0460">Magnesium</keyword>
<dbReference type="PANTHER" id="PTHR23407">
    <property type="entry name" value="ATPASE INHIBITOR/5-FORMYLTETRAHYDROFOLATE CYCLO-LIGASE"/>
    <property type="match status" value="1"/>
</dbReference>
<feature type="region of interest" description="Disordered" evidence="6">
    <location>
        <begin position="178"/>
        <end position="201"/>
    </location>
</feature>
<feature type="region of interest" description="Disordered" evidence="6">
    <location>
        <begin position="1"/>
        <end position="35"/>
    </location>
</feature>
<protein>
    <recommendedName>
        <fullName evidence="5">5-formyltetrahydrofolate cyclo-ligase</fullName>
        <ecNumber evidence="5">6.3.3.2</ecNumber>
    </recommendedName>
</protein>
<keyword evidence="7" id="KW-0436">Ligase</keyword>
<evidence type="ECO:0000313" key="8">
    <source>
        <dbReference type="Proteomes" id="UP000291832"/>
    </source>
</evidence>
<dbReference type="EMBL" id="SHKI01000004">
    <property type="protein sequence ID" value="RZT66225.1"/>
    <property type="molecule type" value="Genomic_DNA"/>
</dbReference>
<dbReference type="GO" id="GO:0009396">
    <property type="term" value="P:folic acid-containing compound biosynthetic process"/>
    <property type="evidence" value="ECO:0007669"/>
    <property type="project" value="TreeGrafter"/>
</dbReference>
<feature type="binding site" evidence="4">
    <location>
        <begin position="141"/>
        <end position="149"/>
    </location>
    <ligand>
        <name>ATP</name>
        <dbReference type="ChEBI" id="CHEBI:30616"/>
    </ligand>
</feature>
<dbReference type="InterPro" id="IPR002698">
    <property type="entry name" value="FTHF_cligase"/>
</dbReference>
<feature type="binding site" evidence="4">
    <location>
        <position position="64"/>
    </location>
    <ligand>
        <name>substrate</name>
    </ligand>
</feature>
<keyword evidence="2 4" id="KW-0547">Nucleotide-binding</keyword>
<comment type="caution">
    <text evidence="7">The sequence shown here is derived from an EMBL/GenBank/DDBJ whole genome shotgun (WGS) entry which is preliminary data.</text>
</comment>
<dbReference type="Proteomes" id="UP000291832">
    <property type="component" value="Unassembled WGS sequence"/>
</dbReference>
<sequence>MGAATSAASGERKREVRATVRARRAARSPERRERDAAELSHHLIELVRAAGARTVTCYLPMADEPDPSGFLDWALGAGVDVLLPVSLPDRGLAWARHSVAPQVVGRHGIREPAGPRLPGSAARDAELLLVPACAVDVTGTRLGWGLGYYDRVLATLDPRVPVFAVVFAEDVLDRLPRDPHDVPVDGAVTPAGTRRFPDQRH</sequence>
<dbReference type="NCBIfam" id="TIGR02727">
    <property type="entry name" value="MTHFS_bact"/>
    <property type="match status" value="1"/>
</dbReference>
<keyword evidence="8" id="KW-1185">Reference proteome</keyword>
<dbReference type="GO" id="GO:0030272">
    <property type="term" value="F:5-formyltetrahydrofolate cyclo-ligase activity"/>
    <property type="evidence" value="ECO:0007669"/>
    <property type="project" value="UniProtKB-EC"/>
</dbReference>
<evidence type="ECO:0000313" key="7">
    <source>
        <dbReference type="EMBL" id="RZT66225.1"/>
    </source>
</evidence>
<comment type="catalytic activity">
    <reaction evidence="5">
        <text>(6S)-5-formyl-5,6,7,8-tetrahydrofolate + ATP = (6R)-5,10-methenyltetrahydrofolate + ADP + phosphate</text>
        <dbReference type="Rhea" id="RHEA:10488"/>
        <dbReference type="ChEBI" id="CHEBI:30616"/>
        <dbReference type="ChEBI" id="CHEBI:43474"/>
        <dbReference type="ChEBI" id="CHEBI:57455"/>
        <dbReference type="ChEBI" id="CHEBI:57457"/>
        <dbReference type="ChEBI" id="CHEBI:456216"/>
        <dbReference type="EC" id="6.3.3.2"/>
    </reaction>
</comment>
<dbReference type="RefSeq" id="WP_130453830.1">
    <property type="nucleotide sequence ID" value="NZ_QYAG01000001.1"/>
</dbReference>
<dbReference type="PANTHER" id="PTHR23407:SF1">
    <property type="entry name" value="5-FORMYLTETRAHYDROFOLATE CYCLO-LIGASE"/>
    <property type="match status" value="1"/>
</dbReference>